<protein>
    <submittedName>
        <fullName evidence="1">Uncharacterized protein</fullName>
    </submittedName>
</protein>
<dbReference type="EMBL" id="KK118560">
    <property type="protein sequence ID" value="KFM73272.1"/>
    <property type="molecule type" value="Genomic_DNA"/>
</dbReference>
<proteinExistence type="predicted"/>
<dbReference type="Proteomes" id="UP000054359">
    <property type="component" value="Unassembled WGS sequence"/>
</dbReference>
<accession>A0A087U7D3</accession>
<evidence type="ECO:0000313" key="2">
    <source>
        <dbReference type="Proteomes" id="UP000054359"/>
    </source>
</evidence>
<dbReference type="AlphaFoldDB" id="A0A087U7D3"/>
<name>A0A087U7D3_STEMI</name>
<keyword evidence="2" id="KW-1185">Reference proteome</keyword>
<organism evidence="1 2">
    <name type="scientific">Stegodyphus mimosarum</name>
    <name type="common">African social velvet spider</name>
    <dbReference type="NCBI Taxonomy" id="407821"/>
    <lineage>
        <taxon>Eukaryota</taxon>
        <taxon>Metazoa</taxon>
        <taxon>Ecdysozoa</taxon>
        <taxon>Arthropoda</taxon>
        <taxon>Chelicerata</taxon>
        <taxon>Arachnida</taxon>
        <taxon>Araneae</taxon>
        <taxon>Araneomorphae</taxon>
        <taxon>Entelegynae</taxon>
        <taxon>Eresoidea</taxon>
        <taxon>Eresidae</taxon>
        <taxon>Stegodyphus</taxon>
    </lineage>
</organism>
<evidence type="ECO:0000313" key="1">
    <source>
        <dbReference type="EMBL" id="KFM73272.1"/>
    </source>
</evidence>
<reference evidence="1 2" key="1">
    <citation type="submission" date="2013-11" db="EMBL/GenBank/DDBJ databases">
        <title>Genome sequencing of Stegodyphus mimosarum.</title>
        <authorList>
            <person name="Bechsgaard J."/>
        </authorList>
    </citation>
    <scope>NUCLEOTIDE SEQUENCE [LARGE SCALE GENOMIC DNA]</scope>
</reference>
<feature type="non-terminal residue" evidence="1">
    <location>
        <position position="55"/>
    </location>
</feature>
<sequence length="55" mass="6079">MLQCCFLDITSHIAIIAMPKLKQLFLVISVLKFAIVAKTVLINHGKNITNGNVEI</sequence>
<gene>
    <name evidence="1" type="ORF">X975_20876</name>
</gene>